<dbReference type="AlphaFoldDB" id="A0A7E4VY18"/>
<keyword evidence="3 6" id="KW-0812">Transmembrane</keyword>
<keyword evidence="8" id="KW-1185">Reference proteome</keyword>
<evidence type="ECO:0000313" key="9">
    <source>
        <dbReference type="WBParaSite" id="Pan_g4531.t1"/>
    </source>
</evidence>
<evidence type="ECO:0000256" key="1">
    <source>
        <dbReference type="ARBA" id="ARBA00004141"/>
    </source>
</evidence>
<evidence type="ECO:0000256" key="3">
    <source>
        <dbReference type="ARBA" id="ARBA00022692"/>
    </source>
</evidence>
<comment type="caution">
    <text evidence="6">Lacks conserved residue(s) required for the propagation of feature annotation.</text>
</comment>
<feature type="transmembrane region" description="Helical" evidence="6">
    <location>
        <begin position="236"/>
        <end position="255"/>
    </location>
</feature>
<dbReference type="InterPro" id="IPR000609">
    <property type="entry name" value="7TM_GPCR_serpentine_rcpt_Srg"/>
</dbReference>
<dbReference type="InterPro" id="IPR051119">
    <property type="entry name" value="Nematode_SR-like"/>
</dbReference>
<evidence type="ECO:0000256" key="4">
    <source>
        <dbReference type="ARBA" id="ARBA00022989"/>
    </source>
</evidence>
<reference evidence="8" key="1">
    <citation type="journal article" date="2013" name="Genetics">
        <title>The draft genome and transcriptome of Panagrellus redivivus are shaped by the harsh demands of a free-living lifestyle.</title>
        <authorList>
            <person name="Srinivasan J."/>
            <person name="Dillman A.R."/>
            <person name="Macchietto M.G."/>
            <person name="Heikkinen L."/>
            <person name="Lakso M."/>
            <person name="Fracchia K.M."/>
            <person name="Antoshechkin I."/>
            <person name="Mortazavi A."/>
            <person name="Wong G."/>
            <person name="Sternberg P.W."/>
        </authorList>
    </citation>
    <scope>NUCLEOTIDE SEQUENCE [LARGE SCALE GENOMIC DNA]</scope>
    <source>
        <strain evidence="8">MT8872</strain>
    </source>
</reference>
<proteinExistence type="inferred from homology"/>
<dbReference type="PANTHER" id="PTHR31627:SF42">
    <property type="entry name" value="G_PROTEIN_RECEP_F1_2 DOMAIN-CONTAINING PROTEIN-RELATED"/>
    <property type="match status" value="1"/>
</dbReference>
<dbReference type="Proteomes" id="UP000492821">
    <property type="component" value="Unassembled WGS sequence"/>
</dbReference>
<comment type="similarity">
    <text evidence="2 6">Belongs to the nematode receptor-like protein srg family.</text>
</comment>
<evidence type="ECO:0000256" key="7">
    <source>
        <dbReference type="SAM" id="MobiDB-lite"/>
    </source>
</evidence>
<feature type="region of interest" description="Disordered" evidence="7">
    <location>
        <begin position="281"/>
        <end position="301"/>
    </location>
</feature>
<feature type="transmembrane region" description="Helical" evidence="6">
    <location>
        <begin position="198"/>
        <end position="221"/>
    </location>
</feature>
<dbReference type="WBParaSite" id="Pan_g4531.t1">
    <property type="protein sequence ID" value="Pan_g4531.t1"/>
    <property type="gene ID" value="Pan_g4531"/>
</dbReference>
<dbReference type="Pfam" id="PF02118">
    <property type="entry name" value="Srg"/>
    <property type="match status" value="1"/>
</dbReference>
<dbReference type="PANTHER" id="PTHR31627">
    <property type="entry name" value="SERPENTINE RECEPTOR CLASS GAMMA-RELATED"/>
    <property type="match status" value="1"/>
</dbReference>
<sequence length="301" mass="35392">MITRKKYFGSHFYRFYVFQGVIELIEYPVDLIGRRSVSIPELYDLWLLAPSSGVFPTFFQWFYVTLFALRTVVPFYMALYRLSAVTMPTKCEKIWNRAYPYCIVSTFILAFLSTLTMLLGSTLERSITPTGQRVMTFLNNHYVTWVIKKYRVSTGLCTLIGLATITSLISYVSTLWILKYRHRSVRKNHINVKQEYRLTFFMMLLWSTQVYTFVTQSLFFFRDVNNANQQIFITELNYYGIELGIFLNPLFMVFCNKILRTELVLAFIPCLKNRVTDNSSNNTQVHTRHSTVKTTTMVRTT</sequence>
<evidence type="ECO:0000313" key="8">
    <source>
        <dbReference type="Proteomes" id="UP000492821"/>
    </source>
</evidence>
<feature type="transmembrane region" description="Helical" evidence="6">
    <location>
        <begin position="58"/>
        <end position="77"/>
    </location>
</feature>
<feature type="transmembrane region" description="Helical" evidence="6">
    <location>
        <begin position="152"/>
        <end position="178"/>
    </location>
</feature>
<feature type="transmembrane region" description="Helical" evidence="6">
    <location>
        <begin position="98"/>
        <end position="119"/>
    </location>
</feature>
<comment type="subcellular location">
    <subcellularLocation>
        <location evidence="1">Membrane</location>
        <topology evidence="1">Multi-pass membrane protein</topology>
    </subcellularLocation>
</comment>
<feature type="compositionally biased region" description="Low complexity" evidence="7">
    <location>
        <begin position="292"/>
        <end position="301"/>
    </location>
</feature>
<dbReference type="GO" id="GO:0004888">
    <property type="term" value="F:transmembrane signaling receptor activity"/>
    <property type="evidence" value="ECO:0007669"/>
    <property type="project" value="InterPro"/>
</dbReference>
<keyword evidence="5 6" id="KW-0472">Membrane</keyword>
<evidence type="ECO:0000256" key="2">
    <source>
        <dbReference type="ARBA" id="ARBA00005692"/>
    </source>
</evidence>
<dbReference type="GO" id="GO:0007606">
    <property type="term" value="P:sensory perception of chemical stimulus"/>
    <property type="evidence" value="ECO:0007669"/>
    <property type="project" value="UniProtKB-UniRule"/>
</dbReference>
<reference evidence="9" key="2">
    <citation type="submission" date="2020-10" db="UniProtKB">
        <authorList>
            <consortium name="WormBaseParasite"/>
        </authorList>
    </citation>
    <scope>IDENTIFICATION</scope>
</reference>
<protein>
    <recommendedName>
        <fullName evidence="6">Serpentine receptor class gamma</fullName>
    </recommendedName>
</protein>
<accession>A0A7E4VY18</accession>
<dbReference type="SUPFAM" id="SSF81321">
    <property type="entry name" value="Family A G protein-coupled receptor-like"/>
    <property type="match status" value="1"/>
</dbReference>
<evidence type="ECO:0000256" key="5">
    <source>
        <dbReference type="ARBA" id="ARBA00023136"/>
    </source>
</evidence>
<keyword evidence="4 6" id="KW-1133">Transmembrane helix</keyword>
<dbReference type="Gene3D" id="1.20.1070.10">
    <property type="entry name" value="Rhodopsin 7-helix transmembrane proteins"/>
    <property type="match status" value="1"/>
</dbReference>
<evidence type="ECO:0000256" key="6">
    <source>
        <dbReference type="RuleBase" id="RU280813"/>
    </source>
</evidence>
<name>A0A7E4VY18_PANRE</name>
<organism evidence="8 9">
    <name type="scientific">Panagrellus redivivus</name>
    <name type="common">Microworm</name>
    <dbReference type="NCBI Taxonomy" id="6233"/>
    <lineage>
        <taxon>Eukaryota</taxon>
        <taxon>Metazoa</taxon>
        <taxon>Ecdysozoa</taxon>
        <taxon>Nematoda</taxon>
        <taxon>Chromadorea</taxon>
        <taxon>Rhabditida</taxon>
        <taxon>Tylenchina</taxon>
        <taxon>Panagrolaimomorpha</taxon>
        <taxon>Panagrolaimoidea</taxon>
        <taxon>Panagrolaimidae</taxon>
        <taxon>Panagrellus</taxon>
    </lineage>
</organism>
<dbReference type="GO" id="GO:0016020">
    <property type="term" value="C:membrane"/>
    <property type="evidence" value="ECO:0007669"/>
    <property type="project" value="UniProtKB-SubCell"/>
</dbReference>